<dbReference type="HOGENOM" id="CLU_2718386_0_0_6"/>
<organism evidence="2 3">
    <name type="scientific">Frateuria aurantia (strain ATCC 33424 / DSM 6220 / KCTC 2777 / LMG 1558 / NBRC 3245 / NCIMB 13370)</name>
    <name type="common">Acetobacter aurantius</name>
    <dbReference type="NCBI Taxonomy" id="767434"/>
    <lineage>
        <taxon>Bacteria</taxon>
        <taxon>Pseudomonadati</taxon>
        <taxon>Pseudomonadota</taxon>
        <taxon>Gammaproteobacteria</taxon>
        <taxon>Lysobacterales</taxon>
        <taxon>Rhodanobacteraceae</taxon>
        <taxon>Frateuria</taxon>
    </lineage>
</organism>
<dbReference type="RefSeq" id="WP_014404281.1">
    <property type="nucleotide sequence ID" value="NC_017033.1"/>
</dbReference>
<dbReference type="KEGG" id="fau:Fraau_2948"/>
<reference evidence="2" key="1">
    <citation type="submission" date="2012-02" db="EMBL/GenBank/DDBJ databases">
        <title>The complete genome of Frateuria aurantia DSM 6220.</title>
        <authorList>
            <consortium name="US DOE Joint Genome Institute (JGI-PGF)"/>
            <person name="Lucas S."/>
            <person name="Copeland A."/>
            <person name="Lapidus A."/>
            <person name="Glavina del Rio T."/>
            <person name="Dalin E."/>
            <person name="Tice H."/>
            <person name="Bruce D."/>
            <person name="Goodwin L."/>
            <person name="Pitluck S."/>
            <person name="Peters L."/>
            <person name="Ovchinnikova G."/>
            <person name="Teshima H."/>
            <person name="Kyrpides N."/>
            <person name="Mavromatis K."/>
            <person name="Ivanova N."/>
            <person name="Brettin T."/>
            <person name="Detter J.C."/>
            <person name="Han C."/>
            <person name="Larimer F."/>
            <person name="Land M."/>
            <person name="Hauser L."/>
            <person name="Markowitz V."/>
            <person name="Cheng J.-F."/>
            <person name="Hugenholtz P."/>
            <person name="Woyke T."/>
            <person name="Wu D."/>
            <person name="Brambilla E."/>
            <person name="Klenk H.-P."/>
            <person name="Eisen J.A."/>
        </authorList>
    </citation>
    <scope>NUCLEOTIDE SEQUENCE</scope>
    <source>
        <strain evidence="2">DSM 6220</strain>
    </source>
</reference>
<proteinExistence type="predicted"/>
<keyword evidence="1" id="KW-0812">Transmembrane</keyword>
<name>H8L223_FRAAD</name>
<dbReference type="EMBL" id="CP003350">
    <property type="protein sequence ID" value="AFC87278.1"/>
    <property type="molecule type" value="Genomic_DNA"/>
</dbReference>
<accession>H8L223</accession>
<evidence type="ECO:0000313" key="3">
    <source>
        <dbReference type="Proteomes" id="UP000005234"/>
    </source>
</evidence>
<keyword evidence="1" id="KW-0472">Membrane</keyword>
<protein>
    <submittedName>
        <fullName evidence="2">Uncharacterized protein</fullName>
    </submittedName>
</protein>
<feature type="transmembrane region" description="Helical" evidence="1">
    <location>
        <begin position="48"/>
        <end position="69"/>
    </location>
</feature>
<dbReference type="Proteomes" id="UP000005234">
    <property type="component" value="Chromosome"/>
</dbReference>
<dbReference type="OrthoDB" id="5959416at2"/>
<keyword evidence="1" id="KW-1133">Transmembrane helix</keyword>
<evidence type="ECO:0000313" key="2">
    <source>
        <dbReference type="EMBL" id="AFC87278.1"/>
    </source>
</evidence>
<keyword evidence="3" id="KW-1185">Reference proteome</keyword>
<gene>
    <name evidence="2" type="ordered locus">Fraau_2948</name>
</gene>
<evidence type="ECO:0000256" key="1">
    <source>
        <dbReference type="SAM" id="Phobius"/>
    </source>
</evidence>
<sequence>MRAILIVLGIVLLAAGIWILAGHASVPQTDTLVQIGSAKLQATHHEAVPQWAGIAGIVVGIVLAAIGFLRKSR</sequence>
<dbReference type="AlphaFoldDB" id="H8L223"/>